<sequence>MTLWCILASINFGLFLGAGLFAVTFLPFDHPPNASGLRKILSKYPIYSFLQTDPAFWIADETALLPIDLPIDFFEITSLKGILLVVGIALLEFLPMLAFSIGHSLYMLSLNSSFMSDARRKLQRSLLIALIWQALAPILTMAVPIAFIASIPLFAFVLPQEAINISCIIVTLHGKVSAILICLLTKPYRRFTKRLIRRILRIAITDLKKPLQLKVFAQEIQQDILRSRQVWDKSNPSKPVSIK</sequence>
<dbReference type="Proteomes" id="UP000887575">
    <property type="component" value="Unassembled WGS sequence"/>
</dbReference>
<keyword evidence="1" id="KW-0472">Membrane</keyword>
<dbReference type="AlphaFoldDB" id="A0AAF3FAW9"/>
<name>A0AAF3FAW9_9BILA</name>
<feature type="transmembrane region" description="Helical" evidence="1">
    <location>
        <begin position="7"/>
        <end position="28"/>
    </location>
</feature>
<dbReference type="Pfam" id="PF10318">
    <property type="entry name" value="7TM_GPCR_Srh"/>
    <property type="match status" value="1"/>
</dbReference>
<dbReference type="WBParaSite" id="MBELARI_LOCUS4094">
    <property type="protein sequence ID" value="MBELARI_LOCUS4094"/>
    <property type="gene ID" value="MBELARI_LOCUS4094"/>
</dbReference>
<dbReference type="PANTHER" id="PTHR45907:SF16">
    <property type="entry name" value="SERPENTINE RECEPTOR, CLASS J"/>
    <property type="match status" value="1"/>
</dbReference>
<evidence type="ECO:0000256" key="1">
    <source>
        <dbReference type="SAM" id="Phobius"/>
    </source>
</evidence>
<proteinExistence type="predicted"/>
<feature type="transmembrane region" description="Helical" evidence="1">
    <location>
        <begin position="126"/>
        <end position="156"/>
    </location>
</feature>
<keyword evidence="1" id="KW-0812">Transmembrane</keyword>
<organism evidence="2 3">
    <name type="scientific">Mesorhabditis belari</name>
    <dbReference type="NCBI Taxonomy" id="2138241"/>
    <lineage>
        <taxon>Eukaryota</taxon>
        <taxon>Metazoa</taxon>
        <taxon>Ecdysozoa</taxon>
        <taxon>Nematoda</taxon>
        <taxon>Chromadorea</taxon>
        <taxon>Rhabditida</taxon>
        <taxon>Rhabditina</taxon>
        <taxon>Rhabditomorpha</taxon>
        <taxon>Rhabditoidea</taxon>
        <taxon>Rhabditidae</taxon>
        <taxon>Mesorhabditinae</taxon>
        <taxon>Mesorhabditis</taxon>
    </lineage>
</organism>
<accession>A0AAF3FAW9</accession>
<evidence type="ECO:0000313" key="3">
    <source>
        <dbReference type="WBParaSite" id="MBELARI_LOCUS4094"/>
    </source>
</evidence>
<dbReference type="InterPro" id="IPR019423">
    <property type="entry name" value="7TM_GPCR_serpentine_rcpt_Srj"/>
</dbReference>
<feature type="transmembrane region" description="Helical" evidence="1">
    <location>
        <begin position="82"/>
        <end position="106"/>
    </location>
</feature>
<feature type="transmembrane region" description="Helical" evidence="1">
    <location>
        <begin position="162"/>
        <end position="184"/>
    </location>
</feature>
<dbReference type="PANTHER" id="PTHR45907">
    <property type="entry name" value="SERPENTINE RECEPTOR, CLASS J"/>
    <property type="match status" value="1"/>
</dbReference>
<evidence type="ECO:0000313" key="2">
    <source>
        <dbReference type="Proteomes" id="UP000887575"/>
    </source>
</evidence>
<keyword evidence="1" id="KW-1133">Transmembrane helix</keyword>
<keyword evidence="2" id="KW-1185">Reference proteome</keyword>
<protein>
    <submittedName>
        <fullName evidence="3">Uncharacterized protein</fullName>
    </submittedName>
</protein>
<dbReference type="InterPro" id="IPR019422">
    <property type="entry name" value="7TM_GPCR_serpentine_rcpt_Srh"/>
</dbReference>
<reference evidence="3" key="1">
    <citation type="submission" date="2024-02" db="UniProtKB">
        <authorList>
            <consortium name="WormBaseParasite"/>
        </authorList>
    </citation>
    <scope>IDENTIFICATION</scope>
</reference>